<gene>
    <name evidence="2" type="ORF">LNTAR_08924</name>
</gene>
<dbReference type="Proteomes" id="UP000004947">
    <property type="component" value="Unassembled WGS sequence"/>
</dbReference>
<comment type="caution">
    <text evidence="2">The sequence shown here is derived from an EMBL/GenBank/DDBJ whole genome shotgun (WGS) entry which is preliminary data.</text>
</comment>
<dbReference type="STRING" id="313628.LNTAR_08924"/>
<accession>A6DI26</accession>
<evidence type="ECO:0000313" key="2">
    <source>
        <dbReference type="EMBL" id="EDM28680.1"/>
    </source>
</evidence>
<organism evidence="2 3">
    <name type="scientific">Lentisphaera araneosa HTCC2155</name>
    <dbReference type="NCBI Taxonomy" id="313628"/>
    <lineage>
        <taxon>Bacteria</taxon>
        <taxon>Pseudomonadati</taxon>
        <taxon>Lentisphaerota</taxon>
        <taxon>Lentisphaeria</taxon>
        <taxon>Lentisphaerales</taxon>
        <taxon>Lentisphaeraceae</taxon>
        <taxon>Lentisphaera</taxon>
    </lineage>
</organism>
<reference evidence="2 3" key="1">
    <citation type="journal article" date="2010" name="J. Bacteriol.">
        <title>Genome sequence of Lentisphaera araneosa HTCC2155T, the type species of the order Lentisphaerales in the phylum Lentisphaerae.</title>
        <authorList>
            <person name="Thrash J.C."/>
            <person name="Cho J.C."/>
            <person name="Vergin K.L."/>
            <person name="Morris R.M."/>
            <person name="Giovannoni S.J."/>
        </authorList>
    </citation>
    <scope>NUCLEOTIDE SEQUENCE [LARGE SCALE GENOMIC DNA]</scope>
    <source>
        <strain evidence="2 3">HTCC2155</strain>
    </source>
</reference>
<feature type="region of interest" description="Disordered" evidence="1">
    <location>
        <begin position="47"/>
        <end position="66"/>
    </location>
</feature>
<proteinExistence type="predicted"/>
<dbReference type="AlphaFoldDB" id="A6DI26"/>
<name>A6DI26_9BACT</name>
<keyword evidence="3" id="KW-1185">Reference proteome</keyword>
<dbReference type="EMBL" id="ABCK01000004">
    <property type="protein sequence ID" value="EDM28680.1"/>
    <property type="molecule type" value="Genomic_DNA"/>
</dbReference>
<evidence type="ECO:0000313" key="3">
    <source>
        <dbReference type="Proteomes" id="UP000004947"/>
    </source>
</evidence>
<sequence length="166" mass="18631">MTWDDRLGGGYDGRALTLQKMTNNNIKSHPLYECPLDARVRSNGRHTRSYSMNQKGGANSGSARGIVGTNSRRISEINQTSDTLLLMDYSSGSNQLGYTNRAIRKPSHLKNPDGNDEEFWTHGWGMANYMMVDGSARGLGFMQTFLGLKNPWENTNPANTMWDSYR</sequence>
<protein>
    <submittedName>
        <fullName evidence="2">Uncharacterized protein</fullName>
    </submittedName>
</protein>
<feature type="compositionally biased region" description="Polar residues" evidence="1">
    <location>
        <begin position="49"/>
        <end position="66"/>
    </location>
</feature>
<evidence type="ECO:0000256" key="1">
    <source>
        <dbReference type="SAM" id="MobiDB-lite"/>
    </source>
</evidence>